<sequence>MIHVEGLTRFYGEKRAISDITFHVNKGEILGLLGPNAAGKTTTMRILTCYMPPTSGRATIGGYDIFEQSMDVRRITGYLPENPPLYTEFTVSDYLGFVAKIKGVPADKRKSAIDSVIEKTNIGDVRGRIIAKLSKGYKQRVGLAQALLNNPQIVILDEPTVGLDPKQIIEIRELIKNLRGEHTVILSSHILPEIEQTCERVVIINQGRVVAEDTPENLTARLAGGERILLTVAGDEEKWRRVTEKVDGVRGVEIVPADGGLLNIKVESERDIRKELARLTVTNDMDLLELKKETFTLEDIFLHLITKEEAA</sequence>
<evidence type="ECO:0000313" key="6">
    <source>
        <dbReference type="EMBL" id="HHM01383.1"/>
    </source>
</evidence>
<comment type="caution">
    <text evidence="6">The sequence shown here is derived from an EMBL/GenBank/DDBJ whole genome shotgun (WGS) entry which is preliminary data.</text>
</comment>
<dbReference type="InterPro" id="IPR003439">
    <property type="entry name" value="ABC_transporter-like_ATP-bd"/>
</dbReference>
<accession>A0A7V5RMP0</accession>
<organism evidence="6">
    <name type="scientific">Caldithrix abyssi</name>
    <dbReference type="NCBI Taxonomy" id="187145"/>
    <lineage>
        <taxon>Bacteria</taxon>
        <taxon>Pseudomonadati</taxon>
        <taxon>Calditrichota</taxon>
        <taxon>Calditrichia</taxon>
        <taxon>Calditrichales</taxon>
        <taxon>Calditrichaceae</taxon>
        <taxon>Caldithrix</taxon>
    </lineage>
</organism>
<reference evidence="6" key="1">
    <citation type="journal article" date="2020" name="mSystems">
        <title>Genome- and Community-Level Interaction Insights into Carbon Utilization and Element Cycling Functions of Hydrothermarchaeota in Hydrothermal Sediment.</title>
        <authorList>
            <person name="Zhou Z."/>
            <person name="Liu Y."/>
            <person name="Xu W."/>
            <person name="Pan J."/>
            <person name="Luo Z.H."/>
            <person name="Li M."/>
        </authorList>
    </citation>
    <scope>NUCLEOTIDE SEQUENCE [LARGE SCALE GENOMIC DNA]</scope>
    <source>
        <strain evidence="6">HyVt-460</strain>
    </source>
</reference>
<dbReference type="PROSITE" id="PS50893">
    <property type="entry name" value="ABC_TRANSPORTER_2"/>
    <property type="match status" value="1"/>
</dbReference>
<evidence type="ECO:0000256" key="3">
    <source>
        <dbReference type="ARBA" id="ARBA00022741"/>
    </source>
</evidence>
<evidence type="ECO:0000256" key="1">
    <source>
        <dbReference type="ARBA" id="ARBA00005417"/>
    </source>
</evidence>
<evidence type="ECO:0000259" key="5">
    <source>
        <dbReference type="PROSITE" id="PS50893"/>
    </source>
</evidence>
<gene>
    <name evidence="6" type="ORF">ENJ15_00100</name>
</gene>
<feature type="domain" description="ABC transporter" evidence="5">
    <location>
        <begin position="2"/>
        <end position="231"/>
    </location>
</feature>
<dbReference type="CDD" id="cd03230">
    <property type="entry name" value="ABC_DR_subfamily_A"/>
    <property type="match status" value="1"/>
</dbReference>
<dbReference type="PANTHER" id="PTHR43335:SF4">
    <property type="entry name" value="ABC TRANSPORTER, ATP-BINDING PROTEIN"/>
    <property type="match status" value="1"/>
</dbReference>
<evidence type="ECO:0000256" key="4">
    <source>
        <dbReference type="ARBA" id="ARBA00022840"/>
    </source>
</evidence>
<keyword evidence="4 6" id="KW-0067">ATP-binding</keyword>
<dbReference type="Pfam" id="PF00005">
    <property type="entry name" value="ABC_tran"/>
    <property type="match status" value="1"/>
</dbReference>
<dbReference type="PANTHER" id="PTHR43335">
    <property type="entry name" value="ABC TRANSPORTER, ATP-BINDING PROTEIN"/>
    <property type="match status" value="1"/>
</dbReference>
<dbReference type="SUPFAM" id="SSF52540">
    <property type="entry name" value="P-loop containing nucleoside triphosphate hydrolases"/>
    <property type="match status" value="1"/>
</dbReference>
<dbReference type="AlphaFoldDB" id="A0A7V5RMP0"/>
<keyword evidence="2" id="KW-0813">Transport</keyword>
<dbReference type="InterPro" id="IPR027417">
    <property type="entry name" value="P-loop_NTPase"/>
</dbReference>
<protein>
    <submittedName>
        <fullName evidence="6">ATP-binding cassette domain-containing protein</fullName>
    </submittedName>
</protein>
<name>A0A7V5RMP0_CALAY</name>
<comment type="similarity">
    <text evidence="1">Belongs to the ABC transporter superfamily.</text>
</comment>
<dbReference type="GO" id="GO:0016887">
    <property type="term" value="F:ATP hydrolysis activity"/>
    <property type="evidence" value="ECO:0007669"/>
    <property type="project" value="InterPro"/>
</dbReference>
<dbReference type="SMART" id="SM00382">
    <property type="entry name" value="AAA"/>
    <property type="match status" value="1"/>
</dbReference>
<dbReference type="Proteomes" id="UP000885771">
    <property type="component" value="Unassembled WGS sequence"/>
</dbReference>
<keyword evidence="3" id="KW-0547">Nucleotide-binding</keyword>
<dbReference type="Gene3D" id="3.40.50.300">
    <property type="entry name" value="P-loop containing nucleotide triphosphate hydrolases"/>
    <property type="match status" value="1"/>
</dbReference>
<evidence type="ECO:0000256" key="2">
    <source>
        <dbReference type="ARBA" id="ARBA00022448"/>
    </source>
</evidence>
<dbReference type="GO" id="GO:0005524">
    <property type="term" value="F:ATP binding"/>
    <property type="evidence" value="ECO:0007669"/>
    <property type="project" value="UniProtKB-KW"/>
</dbReference>
<proteinExistence type="inferred from homology"/>
<dbReference type="EMBL" id="DRLI01000006">
    <property type="protein sequence ID" value="HHM01383.1"/>
    <property type="molecule type" value="Genomic_DNA"/>
</dbReference>
<dbReference type="InterPro" id="IPR003593">
    <property type="entry name" value="AAA+_ATPase"/>
</dbReference>